<dbReference type="Pfam" id="PF00792">
    <property type="entry name" value="PI3K_C2"/>
    <property type="match status" value="1"/>
</dbReference>
<dbReference type="GO" id="GO:0016301">
    <property type="term" value="F:kinase activity"/>
    <property type="evidence" value="ECO:0007669"/>
    <property type="project" value="UniProtKB-KW"/>
</dbReference>
<evidence type="ECO:0000256" key="1">
    <source>
        <dbReference type="PROSITE-ProRule" id="PRU00880"/>
    </source>
</evidence>
<name>X6P6Y9_RETFI</name>
<dbReference type="EMBL" id="ASPP01003082">
    <property type="protein sequence ID" value="ETO33863.1"/>
    <property type="molecule type" value="Genomic_DNA"/>
</dbReference>
<evidence type="ECO:0000313" key="5">
    <source>
        <dbReference type="Proteomes" id="UP000023152"/>
    </source>
</evidence>
<feature type="domain" description="C2 PI3K-type" evidence="3">
    <location>
        <begin position="163"/>
        <end position="321"/>
    </location>
</feature>
<evidence type="ECO:0000259" key="2">
    <source>
        <dbReference type="PROSITE" id="PS51546"/>
    </source>
</evidence>
<sequence>MLFFFFFGKKKTNKHRYVTIRIKMDHTTALDAIQQGVEKLDEAYQKDDGSFVLKVVGQEEYIYGRRKIVDYEAVRNSVRNEDDVEFVLLKRPDFKQRIEEEKTKQQHYTNMFKSAYPPKVNESGFFYEDKVAEKIINGTGVNNGNESTACDFLPETAISLYECDWNYRLKIEGLTNCCALPRFEEATMKSVYVVAELWVGDMMFESATLQTENATAKNEIRWGSWLSSRSLTFSQIPREAILCFQVMGVGDNGAPRCLAWCRMPLVDHRHRLRRSKYLLNMWEIPSFKVEKDGPKTDPYAPRAFRYRGATRDKHVKHIDLDQCQVMFYIQFVFEVIQTMSCLIFCGLNSCWLNLMNLPLM</sequence>
<feature type="domain" description="PI3K-RBD" evidence="2">
    <location>
        <begin position="1"/>
        <end position="90"/>
    </location>
</feature>
<evidence type="ECO:0000259" key="3">
    <source>
        <dbReference type="PROSITE" id="PS51547"/>
    </source>
</evidence>
<keyword evidence="4" id="KW-0418">Kinase</keyword>
<dbReference type="InterPro" id="IPR000341">
    <property type="entry name" value="PI3K_Ras-bd_dom"/>
</dbReference>
<dbReference type="SUPFAM" id="SSF54236">
    <property type="entry name" value="Ubiquitin-like"/>
    <property type="match status" value="1"/>
</dbReference>
<dbReference type="InterPro" id="IPR002420">
    <property type="entry name" value="PI3K-type_C2_dom"/>
</dbReference>
<dbReference type="Pfam" id="PF00794">
    <property type="entry name" value="PI3K_rbd"/>
    <property type="match status" value="1"/>
</dbReference>
<gene>
    <name evidence="4" type="ORF">RFI_03234</name>
</gene>
<dbReference type="Proteomes" id="UP000023152">
    <property type="component" value="Unassembled WGS sequence"/>
</dbReference>
<protein>
    <submittedName>
        <fullName evidence="4">Phosphatidylinositol-4,5-bisphosphate 3-kinase catalytic subunit gamma isoform</fullName>
    </submittedName>
</protein>
<dbReference type="PROSITE" id="PS51546">
    <property type="entry name" value="PI3K_RBD"/>
    <property type="match status" value="1"/>
</dbReference>
<dbReference type="InterPro" id="IPR035892">
    <property type="entry name" value="C2_domain_sf"/>
</dbReference>
<dbReference type="Gene3D" id="3.10.20.90">
    <property type="entry name" value="Phosphatidylinositol 3-kinase Catalytic Subunit, Chain A, domain 1"/>
    <property type="match status" value="1"/>
</dbReference>
<evidence type="ECO:0000313" key="4">
    <source>
        <dbReference type="EMBL" id="ETO33863.1"/>
    </source>
</evidence>
<organism evidence="4 5">
    <name type="scientific">Reticulomyxa filosa</name>
    <dbReference type="NCBI Taxonomy" id="46433"/>
    <lineage>
        <taxon>Eukaryota</taxon>
        <taxon>Sar</taxon>
        <taxon>Rhizaria</taxon>
        <taxon>Retaria</taxon>
        <taxon>Foraminifera</taxon>
        <taxon>Monothalamids</taxon>
        <taxon>Reticulomyxidae</taxon>
        <taxon>Reticulomyxa</taxon>
    </lineage>
</organism>
<dbReference type="InterPro" id="IPR029071">
    <property type="entry name" value="Ubiquitin-like_domsf"/>
</dbReference>
<proteinExistence type="inferred from homology"/>
<accession>X6P6Y9</accession>
<comment type="similarity">
    <text evidence="1">Belongs to the PI3/PI4-kinase family.</text>
</comment>
<dbReference type="SUPFAM" id="SSF49562">
    <property type="entry name" value="C2 domain (Calcium/lipid-binding domain, CaLB)"/>
    <property type="match status" value="1"/>
</dbReference>
<dbReference type="Gene3D" id="2.60.40.150">
    <property type="entry name" value="C2 domain"/>
    <property type="match status" value="1"/>
</dbReference>
<keyword evidence="4" id="KW-0808">Transferase</keyword>
<keyword evidence="5" id="KW-1185">Reference proteome</keyword>
<comment type="caution">
    <text evidence="4">The sequence shown here is derived from an EMBL/GenBank/DDBJ whole genome shotgun (WGS) entry which is preliminary data.</text>
</comment>
<dbReference type="AlphaFoldDB" id="X6P6Y9"/>
<dbReference type="PROSITE" id="PS51547">
    <property type="entry name" value="C2_PI3K"/>
    <property type="match status" value="1"/>
</dbReference>
<reference evidence="4 5" key="1">
    <citation type="journal article" date="2013" name="Curr. Biol.">
        <title>The Genome of the Foraminiferan Reticulomyxa filosa.</title>
        <authorList>
            <person name="Glockner G."/>
            <person name="Hulsmann N."/>
            <person name="Schleicher M."/>
            <person name="Noegel A.A."/>
            <person name="Eichinger L."/>
            <person name="Gallinger C."/>
            <person name="Pawlowski J."/>
            <person name="Sierra R."/>
            <person name="Euteneuer U."/>
            <person name="Pillet L."/>
            <person name="Moustafa A."/>
            <person name="Platzer M."/>
            <person name="Groth M."/>
            <person name="Szafranski K."/>
            <person name="Schliwa M."/>
        </authorList>
    </citation>
    <scope>NUCLEOTIDE SEQUENCE [LARGE SCALE GENOMIC DNA]</scope>
</reference>